<feature type="domain" description="HD-GYP" evidence="1">
    <location>
        <begin position="2"/>
        <end position="197"/>
    </location>
</feature>
<sequence>MLHPGDAEILNFLEQIQLARNVAIGLRCYRLRTMGLHFGRWLKLAPEQMRQLVFLCYCHGLGKISLPDAILLKQGRLNEQDWIKIREYPEISELICKQHSSLKEFAPLVRSHQERLDGKGYPDGLSGDKIPYIVQVFQLLNIADAIINKRRNRSRKNPHGDNPYWQQAVEEITKEMQVGGRDQVLCEKFFQFLELYYRGGD</sequence>
<name>A0A6B3NL18_9CYAN</name>
<dbReference type="InterPro" id="IPR037522">
    <property type="entry name" value="HD_GYP_dom"/>
</dbReference>
<dbReference type="PROSITE" id="PS51832">
    <property type="entry name" value="HD_GYP"/>
    <property type="match status" value="1"/>
</dbReference>
<dbReference type="CDD" id="cd00077">
    <property type="entry name" value="HDc"/>
    <property type="match status" value="1"/>
</dbReference>
<dbReference type="Pfam" id="PF13487">
    <property type="entry name" value="HD_5"/>
    <property type="match status" value="1"/>
</dbReference>
<reference evidence="2" key="1">
    <citation type="submission" date="2019-11" db="EMBL/GenBank/DDBJ databases">
        <title>Genomic insights into an expanded diversity of filamentous marine cyanobacteria reveals the extraordinary biosynthetic potential of Moorea and Okeania.</title>
        <authorList>
            <person name="Ferreira Leao T."/>
            <person name="Wang M."/>
            <person name="Moss N."/>
            <person name="Da Silva R."/>
            <person name="Sanders J."/>
            <person name="Nurk S."/>
            <person name="Gurevich A."/>
            <person name="Humphrey G."/>
            <person name="Reher R."/>
            <person name="Zhu Q."/>
            <person name="Belda-Ferre P."/>
            <person name="Glukhov E."/>
            <person name="Rex R."/>
            <person name="Dorrestein P.C."/>
            <person name="Knight R."/>
            <person name="Pevzner P."/>
            <person name="Gerwick W.H."/>
            <person name="Gerwick L."/>
        </authorList>
    </citation>
    <scope>NUCLEOTIDE SEQUENCE</scope>
    <source>
        <strain evidence="2">SIO1C4</strain>
    </source>
</reference>
<proteinExistence type="predicted"/>
<evidence type="ECO:0000313" key="2">
    <source>
        <dbReference type="EMBL" id="NER32267.1"/>
    </source>
</evidence>
<dbReference type="PANTHER" id="PTHR45228">
    <property type="entry name" value="CYCLIC DI-GMP PHOSPHODIESTERASE TM_0186-RELATED"/>
    <property type="match status" value="1"/>
</dbReference>
<dbReference type="PANTHER" id="PTHR45228:SF1">
    <property type="entry name" value="CYCLIC DI-GMP PHOSPHODIESTERASE TM_0186"/>
    <property type="match status" value="1"/>
</dbReference>
<dbReference type="AlphaFoldDB" id="A0A6B3NL18"/>
<dbReference type="EMBL" id="JAAHFQ010001147">
    <property type="protein sequence ID" value="NER32267.1"/>
    <property type="molecule type" value="Genomic_DNA"/>
</dbReference>
<dbReference type="InterPro" id="IPR052020">
    <property type="entry name" value="Cyclic_di-GMP/3'3'-cGAMP_PDE"/>
</dbReference>
<comment type="caution">
    <text evidence="2">The sequence shown here is derived from an EMBL/GenBank/DDBJ whole genome shotgun (WGS) entry which is preliminary data.</text>
</comment>
<gene>
    <name evidence="2" type="ORF">F6J89_32875</name>
</gene>
<evidence type="ECO:0000259" key="1">
    <source>
        <dbReference type="PROSITE" id="PS51832"/>
    </source>
</evidence>
<accession>A0A6B3NL18</accession>
<dbReference type="InterPro" id="IPR003607">
    <property type="entry name" value="HD/PDEase_dom"/>
</dbReference>
<organism evidence="2">
    <name type="scientific">Symploca sp. SIO1C4</name>
    <dbReference type="NCBI Taxonomy" id="2607765"/>
    <lineage>
        <taxon>Bacteria</taxon>
        <taxon>Bacillati</taxon>
        <taxon>Cyanobacteriota</taxon>
        <taxon>Cyanophyceae</taxon>
        <taxon>Coleofasciculales</taxon>
        <taxon>Coleofasciculaceae</taxon>
        <taxon>Symploca</taxon>
    </lineage>
</organism>
<dbReference type="Gene3D" id="1.10.3210.10">
    <property type="entry name" value="Hypothetical protein af1432"/>
    <property type="match status" value="1"/>
</dbReference>
<protein>
    <submittedName>
        <fullName evidence="2">HD domain-containing protein</fullName>
    </submittedName>
</protein>
<dbReference type="SUPFAM" id="SSF109604">
    <property type="entry name" value="HD-domain/PDEase-like"/>
    <property type="match status" value="1"/>
</dbReference>